<evidence type="ECO:0000256" key="1">
    <source>
        <dbReference type="ARBA" id="ARBA00043967"/>
    </source>
</evidence>
<dbReference type="Proteomes" id="UP000198924">
    <property type="component" value="Unassembled WGS sequence"/>
</dbReference>
<evidence type="ECO:0000259" key="2">
    <source>
        <dbReference type="Pfam" id="PF01458"/>
    </source>
</evidence>
<accession>A0A1I3VL72</accession>
<dbReference type="AlphaFoldDB" id="A0A1I3VL72"/>
<dbReference type="Pfam" id="PF01458">
    <property type="entry name" value="SUFBD_core"/>
    <property type="match status" value="1"/>
</dbReference>
<dbReference type="GO" id="GO:0016226">
    <property type="term" value="P:iron-sulfur cluster assembly"/>
    <property type="evidence" value="ECO:0007669"/>
    <property type="project" value="InterPro"/>
</dbReference>
<proteinExistence type="inferred from homology"/>
<dbReference type="SUPFAM" id="SSF101960">
    <property type="entry name" value="Stabilizer of iron transporter SufD"/>
    <property type="match status" value="1"/>
</dbReference>
<evidence type="ECO:0000313" key="4">
    <source>
        <dbReference type="EMBL" id="SFJ96118.1"/>
    </source>
</evidence>
<dbReference type="RefSeq" id="WP_091711736.1">
    <property type="nucleotide sequence ID" value="NZ_FOSH01000003.1"/>
</dbReference>
<dbReference type="PANTHER" id="PTHR43575">
    <property type="entry name" value="PROTEIN ABCI7, CHLOROPLASTIC"/>
    <property type="match status" value="1"/>
</dbReference>
<reference evidence="5" key="1">
    <citation type="submission" date="2016-10" db="EMBL/GenBank/DDBJ databases">
        <authorList>
            <person name="Varghese N."/>
            <person name="Submissions S."/>
        </authorList>
    </citation>
    <scope>NUCLEOTIDE SEQUENCE [LARGE SCALE GENOMIC DNA]</scope>
    <source>
        <strain evidence="5">DSM 11578</strain>
    </source>
</reference>
<evidence type="ECO:0000259" key="3">
    <source>
        <dbReference type="Pfam" id="PF19295"/>
    </source>
</evidence>
<dbReference type="InterPro" id="IPR037284">
    <property type="entry name" value="SUF_FeS_clus_asmbl_SufBD_sf"/>
</dbReference>
<dbReference type="NCBIfam" id="TIGR01981">
    <property type="entry name" value="sufD"/>
    <property type="match status" value="1"/>
</dbReference>
<protein>
    <submittedName>
        <fullName evidence="4">Iron-regulated ABC transporter permease protein SufD</fullName>
    </submittedName>
</protein>
<organism evidence="4 5">
    <name type="scientific">Methylophaga sulfidovorans</name>
    <dbReference type="NCBI Taxonomy" id="45496"/>
    <lineage>
        <taxon>Bacteria</taxon>
        <taxon>Pseudomonadati</taxon>
        <taxon>Pseudomonadota</taxon>
        <taxon>Gammaproteobacteria</taxon>
        <taxon>Thiotrichales</taxon>
        <taxon>Piscirickettsiaceae</taxon>
        <taxon>Methylophaga</taxon>
    </lineage>
</organism>
<dbReference type="InterPro" id="IPR000825">
    <property type="entry name" value="SUF_FeS_clus_asmbl_SufBD_core"/>
</dbReference>
<comment type="similarity">
    <text evidence="1">Belongs to the iron-sulfur cluster assembly SufBD family.</text>
</comment>
<dbReference type="Pfam" id="PF19295">
    <property type="entry name" value="SufBD_N"/>
    <property type="match status" value="1"/>
</dbReference>
<keyword evidence="5" id="KW-1185">Reference proteome</keyword>
<feature type="domain" description="SUF system FeS cluster assembly SufBD N-terminal" evidence="3">
    <location>
        <begin position="19"/>
        <end position="166"/>
    </location>
</feature>
<sequence>MKQLTDITTPFDDIAASKTLPGQDIDWLQQLREQARAQFQRQGLPSKKVEDWKYTSLWALSQEVFTHEAGASQLDEMRCSQTALLETAYRLVIVDGQFSAELSHIDGLETGLTVQPLSQAFSKTKSVLGQQVTLEKAGLNALNTMLMTEGAYIQVTANTKVSKPVELLVINTGETDKLATHLRHVIDIAENAELTLVEHYVSLADDSVGLTDVISEVNLAENARLNHFKLQHESLSHYHVATLAGKQASSSIWHTNNISLGAKLARNDIHSQLLGEQAHVTMDGLYLVAGKQHVDNHTRIDHAVPNTTSEEIYKGVLDGDSHAVFNGKVIVHKDAQKTDANQSNRNLLLSRTCEIDTKPEMEIYADDVKCGHGSTVGQLDEQQLFFLRARGMNETSARSLLTYAFAVEVLQRISDMPIRQALSNVIETRLPRGV</sequence>
<dbReference type="EMBL" id="FOSH01000003">
    <property type="protein sequence ID" value="SFJ96118.1"/>
    <property type="molecule type" value="Genomic_DNA"/>
</dbReference>
<dbReference type="InterPro" id="IPR045595">
    <property type="entry name" value="SufBD_N"/>
</dbReference>
<dbReference type="PANTHER" id="PTHR43575:SF1">
    <property type="entry name" value="PROTEIN ABCI7, CHLOROPLASTIC"/>
    <property type="match status" value="1"/>
</dbReference>
<dbReference type="STRING" id="45496.SAMN04488079_103102"/>
<gene>
    <name evidence="4" type="ORF">SAMN04488079_103102</name>
</gene>
<dbReference type="OrthoDB" id="9768262at2"/>
<feature type="domain" description="SUF system FeS cluster assembly SufBD core" evidence="2">
    <location>
        <begin position="176"/>
        <end position="405"/>
    </location>
</feature>
<evidence type="ECO:0000313" key="5">
    <source>
        <dbReference type="Proteomes" id="UP000198924"/>
    </source>
</evidence>
<name>A0A1I3VL72_9GAMM</name>
<dbReference type="InterPro" id="IPR055346">
    <property type="entry name" value="Fe-S_cluster_assembly_SufBD"/>
</dbReference>
<dbReference type="InterPro" id="IPR011542">
    <property type="entry name" value="SUF_FeS_clus_asmbl_SufD"/>
</dbReference>